<evidence type="ECO:0000313" key="1">
    <source>
        <dbReference type="EMBL" id="RAK96579.1"/>
    </source>
</evidence>
<dbReference type="Proteomes" id="UP000249402">
    <property type="component" value="Unassembled WGS sequence"/>
</dbReference>
<name>A0A395GM76_9EURO</name>
<protein>
    <submittedName>
        <fullName evidence="1">Uncharacterized protein</fullName>
    </submittedName>
</protein>
<organism evidence="1 2">
    <name type="scientific">Aspergillus ibericus CBS 121593</name>
    <dbReference type="NCBI Taxonomy" id="1448316"/>
    <lineage>
        <taxon>Eukaryota</taxon>
        <taxon>Fungi</taxon>
        <taxon>Dikarya</taxon>
        <taxon>Ascomycota</taxon>
        <taxon>Pezizomycotina</taxon>
        <taxon>Eurotiomycetes</taxon>
        <taxon>Eurotiomycetidae</taxon>
        <taxon>Eurotiales</taxon>
        <taxon>Aspergillaceae</taxon>
        <taxon>Aspergillus</taxon>
        <taxon>Aspergillus subgen. Circumdati</taxon>
    </lineage>
</organism>
<dbReference type="AlphaFoldDB" id="A0A395GM76"/>
<dbReference type="OrthoDB" id="432970at2759"/>
<gene>
    <name evidence="1" type="ORF">BO80DRAFT_505361</name>
</gene>
<dbReference type="EMBL" id="KZ824473">
    <property type="protein sequence ID" value="RAK96579.1"/>
    <property type="molecule type" value="Genomic_DNA"/>
</dbReference>
<keyword evidence="2" id="KW-1185">Reference proteome</keyword>
<evidence type="ECO:0000313" key="2">
    <source>
        <dbReference type="Proteomes" id="UP000249402"/>
    </source>
</evidence>
<dbReference type="RefSeq" id="XP_025570907.1">
    <property type="nucleotide sequence ID" value="XM_025724482.1"/>
</dbReference>
<accession>A0A395GM76</accession>
<dbReference type="GeneID" id="37229347"/>
<sequence length="130" mass="14756">MVRHEHDEGHWAVAVGHDQASGYFISVYDRRLEIEDSTGDDFERLAYSIAPDGTGCYLNAYTGSFGMGQKVSLKTMERLWRMYGAPKNDMDLLRHNLPTQLMMVSRDRTTSSIVVNLFPPGPNNQLVQFL</sequence>
<reference evidence="1 2" key="1">
    <citation type="submission" date="2018-02" db="EMBL/GenBank/DDBJ databases">
        <title>The genomes of Aspergillus section Nigri reveals drivers in fungal speciation.</title>
        <authorList>
            <consortium name="DOE Joint Genome Institute"/>
            <person name="Vesth T.C."/>
            <person name="Nybo J."/>
            <person name="Theobald S."/>
            <person name="Brandl J."/>
            <person name="Frisvad J.C."/>
            <person name="Nielsen K.F."/>
            <person name="Lyhne E.K."/>
            <person name="Kogle M.E."/>
            <person name="Kuo A."/>
            <person name="Riley R."/>
            <person name="Clum A."/>
            <person name="Nolan M."/>
            <person name="Lipzen A."/>
            <person name="Salamov A."/>
            <person name="Henrissat B."/>
            <person name="Wiebenga A."/>
            <person name="De vries R.P."/>
            <person name="Grigoriev I.V."/>
            <person name="Mortensen U.H."/>
            <person name="Andersen M.R."/>
            <person name="Baker S.E."/>
        </authorList>
    </citation>
    <scope>NUCLEOTIDE SEQUENCE [LARGE SCALE GENOMIC DNA]</scope>
    <source>
        <strain evidence="1 2">CBS 121593</strain>
    </source>
</reference>
<dbReference type="VEuPathDB" id="FungiDB:BO80DRAFT_505361"/>
<proteinExistence type="predicted"/>